<feature type="compositionally biased region" description="Basic and acidic residues" evidence="5">
    <location>
        <begin position="297"/>
        <end position="310"/>
    </location>
</feature>
<feature type="region of interest" description="Disordered" evidence="5">
    <location>
        <begin position="670"/>
        <end position="703"/>
    </location>
</feature>
<sequence>MAPQKVADAANSGPYLTHLVTHHGQLTLFPPDNAGRIRQPMKQRNRKPERNVRQEEDMRFNTGPKFGKITPTSSRTAERRHRAQRTNTSRAERQNNFVDDEIPDYPPPSFDEATGLSSPPVSFTSSTATYTANHTRPSVTIPSPLGTAPPSVPAPQPEPTIPASTHETSSDSDSDDTYSIIHNQESPVDTASSLSSLPAERGRSPSRSRVALNDLDPDDCPLTPTTPTGSNQSRRRQLSLSPLSLFTHKSSSAPQRALSAHPYSHRNPSFFTRSTTSLATLAFGRSPSSPTSSTSDSKGDRLKGKEKSTEPLDSWEMVERSISRPPSTIAPSRPGSPSPGLESPCPPVHHNQHRPKPVALIDKKTPFPVMKKEAKPRRGSAPAVSVPHPNMAPPLTTTNSGPVITTVRTRRPEPLPPQAISGPSLDIITPESSASMLQKAIETPLPLTPIEKAHADLPSREHTSFVPQLTTATGLDGSVSLANACADDTVIGQSRSPSPESCTCRHAASPNIPSQDISGSHIASSASRPIMPLINTSRTISSVPFTPSTASSSMTLSTYSPSHTPTQSHFDPHPDRHHYSGRPLPRPPPAIGAPSIRTMVDSTYAPSNIQSPACSPSPSTSSTFCPEGLLIDFGESMEESDSLSGSPSSATPRVSLLLSTDTPIDTARTRVSSTIPTPPSRPARVASPPRTTIPTEDSETETEARYANRIAVSLRDTSPVRIAPPGVPTGGHVPTRDITRRPIDERYHQVTDLDLVVARLSEAEWINGSGYDTLLRVSEVIGPAMPEIPDGDLPYLPFYSKQPPLPAPLHGQVSIERRRVTKDGRVKVKMVLLDTAVDKCGICLTQFKERDLAVISPCRHTFHEACMKQWMVRSKTCPMCRTPMGELNY</sequence>
<dbReference type="InterPro" id="IPR001841">
    <property type="entry name" value="Znf_RING"/>
</dbReference>
<dbReference type="SMART" id="SM00744">
    <property type="entry name" value="RINGv"/>
    <property type="match status" value="1"/>
</dbReference>
<evidence type="ECO:0000313" key="7">
    <source>
        <dbReference type="EMBL" id="KAK7054395.1"/>
    </source>
</evidence>
<feature type="region of interest" description="Disordered" evidence="5">
    <location>
        <begin position="490"/>
        <end position="522"/>
    </location>
</feature>
<keyword evidence="1" id="KW-0479">Metal-binding</keyword>
<feature type="compositionally biased region" description="Pro residues" evidence="5">
    <location>
        <begin position="150"/>
        <end position="160"/>
    </location>
</feature>
<feature type="compositionally biased region" description="Low complexity" evidence="5">
    <location>
        <begin position="546"/>
        <end position="562"/>
    </location>
</feature>
<evidence type="ECO:0000259" key="6">
    <source>
        <dbReference type="PROSITE" id="PS50089"/>
    </source>
</evidence>
<evidence type="ECO:0000256" key="3">
    <source>
        <dbReference type="ARBA" id="ARBA00022833"/>
    </source>
</evidence>
<accession>A0AAW0DSU8</accession>
<evidence type="ECO:0000256" key="5">
    <source>
        <dbReference type="SAM" id="MobiDB-lite"/>
    </source>
</evidence>
<feature type="compositionally biased region" description="Polar residues" evidence="5">
    <location>
        <begin position="491"/>
        <end position="501"/>
    </location>
</feature>
<feature type="region of interest" description="Disordered" evidence="5">
    <location>
        <begin position="540"/>
        <end position="595"/>
    </location>
</feature>
<comment type="caution">
    <text evidence="7">The sequence shown here is derived from an EMBL/GenBank/DDBJ whole genome shotgun (WGS) entry which is preliminary data.</text>
</comment>
<dbReference type="SUPFAM" id="SSF57850">
    <property type="entry name" value="RING/U-box"/>
    <property type="match status" value="1"/>
</dbReference>
<keyword evidence="3" id="KW-0862">Zinc</keyword>
<evidence type="ECO:0000313" key="8">
    <source>
        <dbReference type="Proteomes" id="UP001383192"/>
    </source>
</evidence>
<dbReference type="InterPro" id="IPR013083">
    <property type="entry name" value="Znf_RING/FYVE/PHD"/>
</dbReference>
<keyword evidence="8" id="KW-1185">Reference proteome</keyword>
<feature type="compositionally biased region" description="Basic and acidic residues" evidence="5">
    <location>
        <begin position="361"/>
        <end position="373"/>
    </location>
</feature>
<proteinExistence type="predicted"/>
<protein>
    <recommendedName>
        <fullName evidence="6">RING-type domain-containing protein</fullName>
    </recommendedName>
</protein>
<dbReference type="EMBL" id="JAYKXP010000009">
    <property type="protein sequence ID" value="KAK7054395.1"/>
    <property type="molecule type" value="Genomic_DNA"/>
</dbReference>
<evidence type="ECO:0000256" key="1">
    <source>
        <dbReference type="ARBA" id="ARBA00022723"/>
    </source>
</evidence>
<feature type="compositionally biased region" description="Low complexity" evidence="5">
    <location>
        <begin position="682"/>
        <end position="692"/>
    </location>
</feature>
<dbReference type="PANTHER" id="PTHR14155:SF627">
    <property type="entry name" value="OS06G0192800 PROTEIN"/>
    <property type="match status" value="1"/>
</dbReference>
<feature type="compositionally biased region" description="Polar residues" evidence="5">
    <location>
        <begin position="511"/>
        <end position="522"/>
    </location>
</feature>
<feature type="region of interest" description="Disordered" evidence="5">
    <location>
        <begin position="607"/>
        <end position="627"/>
    </location>
</feature>
<feature type="domain" description="RING-type" evidence="6">
    <location>
        <begin position="840"/>
        <end position="881"/>
    </location>
</feature>
<organism evidence="7 8">
    <name type="scientific">Paramarasmius palmivorus</name>
    <dbReference type="NCBI Taxonomy" id="297713"/>
    <lineage>
        <taxon>Eukaryota</taxon>
        <taxon>Fungi</taxon>
        <taxon>Dikarya</taxon>
        <taxon>Basidiomycota</taxon>
        <taxon>Agaricomycotina</taxon>
        <taxon>Agaricomycetes</taxon>
        <taxon>Agaricomycetidae</taxon>
        <taxon>Agaricales</taxon>
        <taxon>Marasmiineae</taxon>
        <taxon>Marasmiaceae</taxon>
        <taxon>Paramarasmius</taxon>
    </lineage>
</organism>
<gene>
    <name evidence="7" type="ORF">VNI00_003589</name>
</gene>
<dbReference type="Pfam" id="PF13639">
    <property type="entry name" value="zf-RING_2"/>
    <property type="match status" value="1"/>
</dbReference>
<dbReference type="AlphaFoldDB" id="A0AAW0DSU8"/>
<evidence type="ECO:0000256" key="2">
    <source>
        <dbReference type="ARBA" id="ARBA00022771"/>
    </source>
</evidence>
<feature type="compositionally biased region" description="Polar residues" evidence="5">
    <location>
        <begin position="85"/>
        <end position="97"/>
    </location>
</feature>
<dbReference type="InterPro" id="IPR053238">
    <property type="entry name" value="RING-H2_zinc_finger"/>
</dbReference>
<dbReference type="Gene3D" id="3.30.40.10">
    <property type="entry name" value="Zinc/RING finger domain, C3HC4 (zinc finger)"/>
    <property type="match status" value="1"/>
</dbReference>
<feature type="compositionally biased region" description="Low complexity" evidence="5">
    <location>
        <begin position="286"/>
        <end position="296"/>
    </location>
</feature>
<feature type="compositionally biased region" description="Polar residues" evidence="5">
    <location>
        <begin position="266"/>
        <end position="279"/>
    </location>
</feature>
<feature type="compositionally biased region" description="Polar residues" evidence="5">
    <location>
        <begin position="115"/>
        <end position="141"/>
    </location>
</feature>
<evidence type="ECO:0000256" key="4">
    <source>
        <dbReference type="PROSITE-ProRule" id="PRU00175"/>
    </source>
</evidence>
<name>A0AAW0DSU8_9AGAR</name>
<dbReference type="PROSITE" id="PS50089">
    <property type="entry name" value="ZF_RING_2"/>
    <property type="match status" value="1"/>
</dbReference>
<dbReference type="SMART" id="SM00184">
    <property type="entry name" value="RING"/>
    <property type="match status" value="1"/>
</dbReference>
<feature type="compositionally biased region" description="Basic and acidic residues" evidence="5">
    <location>
        <begin position="46"/>
        <end position="59"/>
    </location>
</feature>
<feature type="region of interest" description="Disordered" evidence="5">
    <location>
        <begin position="28"/>
        <end position="402"/>
    </location>
</feature>
<dbReference type="CDD" id="cd16448">
    <property type="entry name" value="RING-H2"/>
    <property type="match status" value="1"/>
</dbReference>
<dbReference type="InterPro" id="IPR011016">
    <property type="entry name" value="Znf_RING-CH"/>
</dbReference>
<reference evidence="7 8" key="1">
    <citation type="submission" date="2024-01" db="EMBL/GenBank/DDBJ databases">
        <title>A draft genome for a cacao thread blight-causing isolate of Paramarasmius palmivorus.</title>
        <authorList>
            <person name="Baruah I.K."/>
            <person name="Bukari Y."/>
            <person name="Amoako-Attah I."/>
            <person name="Meinhardt L.W."/>
            <person name="Bailey B.A."/>
            <person name="Cohen S.P."/>
        </authorList>
    </citation>
    <scope>NUCLEOTIDE SEQUENCE [LARGE SCALE GENOMIC DNA]</scope>
    <source>
        <strain evidence="7 8">GH-12</strain>
    </source>
</reference>
<dbReference type="Proteomes" id="UP001383192">
    <property type="component" value="Unassembled WGS sequence"/>
</dbReference>
<dbReference type="GO" id="GO:0008270">
    <property type="term" value="F:zinc ion binding"/>
    <property type="evidence" value="ECO:0007669"/>
    <property type="project" value="UniProtKB-KW"/>
</dbReference>
<feature type="compositionally biased region" description="Low complexity" evidence="5">
    <location>
        <begin position="611"/>
        <end position="626"/>
    </location>
</feature>
<dbReference type="PANTHER" id="PTHR14155">
    <property type="entry name" value="RING FINGER DOMAIN-CONTAINING"/>
    <property type="match status" value="1"/>
</dbReference>
<keyword evidence="2 4" id="KW-0863">Zinc-finger</keyword>
<feature type="compositionally biased region" description="Polar residues" evidence="5">
    <location>
        <begin position="180"/>
        <end position="196"/>
    </location>
</feature>